<sequence>MGLGFRRVATAASSRGACGARRPELCMVAARNPRPARRSRCRGAWPGLAGRSQGRASASTLARTEGARPGLAGHAARGARPPPRWPGRRARGWGSRLPPCRPPDS</sequence>
<feature type="region of interest" description="Disordered" evidence="1">
    <location>
        <begin position="36"/>
        <end position="105"/>
    </location>
</feature>
<dbReference type="Proteomes" id="UP000807115">
    <property type="component" value="Chromosome 8"/>
</dbReference>
<dbReference type="AlphaFoldDB" id="A0A921QI23"/>
<evidence type="ECO:0000313" key="3">
    <source>
        <dbReference type="Proteomes" id="UP000807115"/>
    </source>
</evidence>
<dbReference type="EMBL" id="CM027687">
    <property type="protein sequence ID" value="KAG0520896.1"/>
    <property type="molecule type" value="Genomic_DNA"/>
</dbReference>
<organism evidence="2 3">
    <name type="scientific">Sorghum bicolor</name>
    <name type="common">Sorghum</name>
    <name type="synonym">Sorghum vulgare</name>
    <dbReference type="NCBI Taxonomy" id="4558"/>
    <lineage>
        <taxon>Eukaryota</taxon>
        <taxon>Viridiplantae</taxon>
        <taxon>Streptophyta</taxon>
        <taxon>Embryophyta</taxon>
        <taxon>Tracheophyta</taxon>
        <taxon>Spermatophyta</taxon>
        <taxon>Magnoliopsida</taxon>
        <taxon>Liliopsida</taxon>
        <taxon>Poales</taxon>
        <taxon>Poaceae</taxon>
        <taxon>PACMAD clade</taxon>
        <taxon>Panicoideae</taxon>
        <taxon>Andropogonodae</taxon>
        <taxon>Andropogoneae</taxon>
        <taxon>Sorghinae</taxon>
        <taxon>Sorghum</taxon>
    </lineage>
</organism>
<name>A0A921QI23_SORBI</name>
<accession>A0A921QI23</accession>
<reference evidence="2" key="1">
    <citation type="journal article" date="2019" name="BMC Genomics">
        <title>A new reference genome for Sorghum bicolor reveals high levels of sequence similarity between sweet and grain genotypes: implications for the genetics of sugar metabolism.</title>
        <authorList>
            <person name="Cooper E.A."/>
            <person name="Brenton Z.W."/>
            <person name="Flinn B.S."/>
            <person name="Jenkins J."/>
            <person name="Shu S."/>
            <person name="Flowers D."/>
            <person name="Luo F."/>
            <person name="Wang Y."/>
            <person name="Xia P."/>
            <person name="Barry K."/>
            <person name="Daum C."/>
            <person name="Lipzen A."/>
            <person name="Yoshinaga Y."/>
            <person name="Schmutz J."/>
            <person name="Saski C."/>
            <person name="Vermerris W."/>
            <person name="Kresovich S."/>
        </authorList>
    </citation>
    <scope>NUCLEOTIDE SEQUENCE</scope>
</reference>
<comment type="caution">
    <text evidence="2">The sequence shown here is derived from an EMBL/GenBank/DDBJ whole genome shotgun (WGS) entry which is preliminary data.</text>
</comment>
<reference evidence="2" key="2">
    <citation type="submission" date="2020-10" db="EMBL/GenBank/DDBJ databases">
        <authorList>
            <person name="Cooper E.A."/>
            <person name="Brenton Z.W."/>
            <person name="Flinn B.S."/>
            <person name="Jenkins J."/>
            <person name="Shu S."/>
            <person name="Flowers D."/>
            <person name="Luo F."/>
            <person name="Wang Y."/>
            <person name="Xia P."/>
            <person name="Barry K."/>
            <person name="Daum C."/>
            <person name="Lipzen A."/>
            <person name="Yoshinaga Y."/>
            <person name="Schmutz J."/>
            <person name="Saski C."/>
            <person name="Vermerris W."/>
            <person name="Kresovich S."/>
        </authorList>
    </citation>
    <scope>NUCLEOTIDE SEQUENCE</scope>
</reference>
<protein>
    <submittedName>
        <fullName evidence="2">Uncharacterized protein</fullName>
    </submittedName>
</protein>
<proteinExistence type="predicted"/>
<evidence type="ECO:0000256" key="1">
    <source>
        <dbReference type="SAM" id="MobiDB-lite"/>
    </source>
</evidence>
<gene>
    <name evidence="2" type="ORF">BDA96_08G114100</name>
</gene>
<feature type="compositionally biased region" description="Low complexity" evidence="1">
    <location>
        <begin position="67"/>
        <end position="79"/>
    </location>
</feature>
<evidence type="ECO:0000313" key="2">
    <source>
        <dbReference type="EMBL" id="KAG0520896.1"/>
    </source>
</evidence>